<evidence type="ECO:0000313" key="4">
    <source>
        <dbReference type="EMBL" id="KAJ4190352.1"/>
    </source>
</evidence>
<feature type="region of interest" description="Disordered" evidence="2">
    <location>
        <begin position="195"/>
        <end position="326"/>
    </location>
</feature>
<dbReference type="GO" id="GO:0060963">
    <property type="term" value="P:positive regulation of ribosomal protein gene transcription by RNA polymerase II"/>
    <property type="evidence" value="ECO:0007669"/>
    <property type="project" value="TreeGrafter"/>
</dbReference>
<evidence type="ECO:0000259" key="3">
    <source>
        <dbReference type="Pfam" id="PF12550"/>
    </source>
</evidence>
<gene>
    <name evidence="4" type="ORF">NW755_005493</name>
</gene>
<name>A0A9W8R7Q1_9HYPO</name>
<feature type="region of interest" description="Disordered" evidence="2">
    <location>
        <begin position="21"/>
        <end position="54"/>
    </location>
</feature>
<evidence type="ECO:0000313" key="5">
    <source>
        <dbReference type="Proteomes" id="UP001152087"/>
    </source>
</evidence>
<comment type="caution">
    <text evidence="4">The sequence shown here is derived from an EMBL/GenBank/DDBJ whole genome shotgun (WGS) entry which is preliminary data.</text>
</comment>
<feature type="compositionally biased region" description="Acidic residues" evidence="2">
    <location>
        <begin position="223"/>
        <end position="232"/>
    </location>
</feature>
<dbReference type="InterPro" id="IPR022210">
    <property type="entry name" value="TF_GCR1-like"/>
</dbReference>
<dbReference type="InterPro" id="IPR052146">
    <property type="entry name" value="HOT1"/>
</dbReference>
<feature type="compositionally biased region" description="Basic residues" evidence="2">
    <location>
        <begin position="270"/>
        <end position="293"/>
    </location>
</feature>
<feature type="coiled-coil region" evidence="1">
    <location>
        <begin position="116"/>
        <end position="143"/>
    </location>
</feature>
<keyword evidence="5" id="KW-1185">Reference proteome</keyword>
<dbReference type="GO" id="GO:0000978">
    <property type="term" value="F:RNA polymerase II cis-regulatory region sequence-specific DNA binding"/>
    <property type="evidence" value="ECO:0007669"/>
    <property type="project" value="TreeGrafter"/>
</dbReference>
<organism evidence="4 5">
    <name type="scientific">Fusarium falciforme</name>
    <dbReference type="NCBI Taxonomy" id="195108"/>
    <lineage>
        <taxon>Eukaryota</taxon>
        <taxon>Fungi</taxon>
        <taxon>Dikarya</taxon>
        <taxon>Ascomycota</taxon>
        <taxon>Pezizomycotina</taxon>
        <taxon>Sordariomycetes</taxon>
        <taxon>Hypocreomycetidae</taxon>
        <taxon>Hypocreales</taxon>
        <taxon>Nectriaceae</taxon>
        <taxon>Fusarium</taxon>
        <taxon>Fusarium solani species complex</taxon>
    </lineage>
</organism>
<dbReference type="EMBL" id="JAOQAV010000011">
    <property type="protein sequence ID" value="KAJ4190352.1"/>
    <property type="molecule type" value="Genomic_DNA"/>
</dbReference>
<accession>A0A9W8R7Q1</accession>
<reference evidence="4" key="1">
    <citation type="submission" date="2022-09" db="EMBL/GenBank/DDBJ databases">
        <title>Fusarium specimens isolated from Avocado Roots.</title>
        <authorList>
            <person name="Stajich J."/>
            <person name="Roper C."/>
            <person name="Heimlech-Rivalta G."/>
        </authorList>
    </citation>
    <scope>NUCLEOTIDE SEQUENCE</scope>
    <source>
        <strain evidence="4">A02</strain>
    </source>
</reference>
<sequence>MTDPIDPALYLLAPSNDAYHTNAAPMLLSPDPSPEPSAVDRPVSEDPHRLPAPAACPRPIDPIPDHHSLELNPDLLYADKEGETIREKHIDDTVSQVPLSLARVVINIQEHYASELEAERQKTDQLLAQNAMMKKKMDEMEKRIEMHVVIMDGFVGFMKDVKEGKFAIGKQAVPTELEIAKHLGCEHAAEVETIALKSQPKPRTVHPSVERPLLNEQARPDSDENLEEEEPFTLENTTTRTTSQWVDAVEDSFDQLPPTPDMDTAPVRSTGRRAPRRRNPPLRTRRQVRRRVRGTSQRSHRLEEAPTWTAINATDSDHDPAQSSTPNLHLGAILEQEEDNGGFKDGPALDDYAEDEHSTLVASRSSSSSSSAESPPPMEGYKPRYSVPRSVGYRYATGPPGRRFKYHRMPKTVALVWAEWKIGLHGNPAIEELERNHGTTWRLGTLQERKYASNYVGVRQKIVRKVEEMCEEGGIGVEEACWRLDERVDGRMQLLMAALRKGEDPLEVIPKRRKNGAP</sequence>
<proteinExistence type="predicted"/>
<keyword evidence="1" id="KW-0175">Coiled coil</keyword>
<feature type="region of interest" description="Disordered" evidence="2">
    <location>
        <begin position="338"/>
        <end position="385"/>
    </location>
</feature>
<dbReference type="Proteomes" id="UP001152087">
    <property type="component" value="Unassembled WGS sequence"/>
</dbReference>
<feature type="compositionally biased region" description="Low complexity" evidence="2">
    <location>
        <begin position="363"/>
        <end position="373"/>
    </location>
</feature>
<evidence type="ECO:0000256" key="1">
    <source>
        <dbReference type="SAM" id="Coils"/>
    </source>
</evidence>
<dbReference type="PANTHER" id="PTHR37784:SF4">
    <property type="entry name" value="TRANSCRIPTION FACTOR-LIKE PROTEIN EUC1"/>
    <property type="match status" value="1"/>
</dbReference>
<evidence type="ECO:0000256" key="2">
    <source>
        <dbReference type="SAM" id="MobiDB-lite"/>
    </source>
</evidence>
<dbReference type="GO" id="GO:0000981">
    <property type="term" value="F:DNA-binding transcription factor activity, RNA polymerase II-specific"/>
    <property type="evidence" value="ECO:0007669"/>
    <property type="project" value="TreeGrafter"/>
</dbReference>
<dbReference type="AlphaFoldDB" id="A0A9W8R7Q1"/>
<feature type="domain" description="Transcription activator GCR1-like" evidence="3">
    <location>
        <begin position="404"/>
        <end position="486"/>
    </location>
</feature>
<protein>
    <recommendedName>
        <fullName evidence="3">Transcription activator GCR1-like domain-containing protein</fullName>
    </recommendedName>
</protein>
<dbReference type="PANTHER" id="PTHR37784">
    <property type="entry name" value="PROTEIN MSN1"/>
    <property type="match status" value="1"/>
</dbReference>
<dbReference type="Pfam" id="PF12550">
    <property type="entry name" value="GCR1_C"/>
    <property type="match status" value="1"/>
</dbReference>